<proteinExistence type="inferred from homology"/>
<comment type="subcellular location">
    <subcellularLocation>
        <location evidence="7">Cell membrane</location>
        <topology evidence="7">Multi-pass membrane protein</topology>
    </subcellularLocation>
    <subcellularLocation>
        <location evidence="1">Membrane</location>
        <topology evidence="1">Multi-pass membrane protein</topology>
    </subcellularLocation>
</comment>
<keyword evidence="4 7" id="KW-1133">Transmembrane helix</keyword>
<evidence type="ECO:0000256" key="6">
    <source>
        <dbReference type="ARBA" id="ARBA00023180"/>
    </source>
</evidence>
<name>A0A8S1R5W5_9CILI</name>
<feature type="transmembrane region" description="Helical" evidence="7">
    <location>
        <begin position="194"/>
        <end position="214"/>
    </location>
</feature>
<dbReference type="GO" id="GO:0022857">
    <property type="term" value="F:transmembrane transporter activity"/>
    <property type="evidence" value="ECO:0007669"/>
    <property type="project" value="UniProtKB-UniRule"/>
</dbReference>
<feature type="transmembrane region" description="Helical" evidence="7">
    <location>
        <begin position="409"/>
        <end position="433"/>
    </location>
</feature>
<evidence type="ECO:0000256" key="4">
    <source>
        <dbReference type="ARBA" id="ARBA00022989"/>
    </source>
</evidence>
<evidence type="ECO:0000313" key="8">
    <source>
        <dbReference type="EMBL" id="CAD8122644.1"/>
    </source>
</evidence>
<evidence type="ECO:0000256" key="3">
    <source>
        <dbReference type="ARBA" id="ARBA00022692"/>
    </source>
</evidence>
<protein>
    <recommendedName>
        <fullName evidence="7">Choline transporter-like protein</fullName>
    </recommendedName>
</protein>
<evidence type="ECO:0000256" key="2">
    <source>
        <dbReference type="ARBA" id="ARBA00007168"/>
    </source>
</evidence>
<comment type="function">
    <text evidence="7">Choline transporter.</text>
</comment>
<dbReference type="AlphaFoldDB" id="A0A8S1R5W5"/>
<comment type="similarity">
    <text evidence="2 7">Belongs to the CTL (choline transporter-like) family.</text>
</comment>
<dbReference type="InterPro" id="IPR007603">
    <property type="entry name" value="Choline_transptr-like"/>
</dbReference>
<evidence type="ECO:0000313" key="9">
    <source>
        <dbReference type="Proteomes" id="UP000692954"/>
    </source>
</evidence>
<keyword evidence="6" id="KW-0325">Glycoprotein</keyword>
<feature type="transmembrane region" description="Helical" evidence="7">
    <location>
        <begin position="302"/>
        <end position="329"/>
    </location>
</feature>
<feature type="transmembrane region" description="Helical" evidence="7">
    <location>
        <begin position="28"/>
        <end position="48"/>
    </location>
</feature>
<accession>A0A8S1R5W5</accession>
<comment type="caution">
    <text evidence="8">The sequence shown here is derived from an EMBL/GenBank/DDBJ whole genome shotgun (WGS) entry which is preliminary data.</text>
</comment>
<evidence type="ECO:0000256" key="5">
    <source>
        <dbReference type="ARBA" id="ARBA00023136"/>
    </source>
</evidence>
<dbReference type="OrthoDB" id="420519at2759"/>
<evidence type="ECO:0000256" key="7">
    <source>
        <dbReference type="RuleBase" id="RU368066"/>
    </source>
</evidence>
<feature type="transmembrane region" description="Helical" evidence="7">
    <location>
        <begin position="259"/>
        <end position="281"/>
    </location>
</feature>
<dbReference type="PANTHER" id="PTHR12385:SF14">
    <property type="entry name" value="CHOLINE TRANSPORTER-LIKE 2"/>
    <property type="match status" value="1"/>
</dbReference>
<reference evidence="8" key="1">
    <citation type="submission" date="2021-01" db="EMBL/GenBank/DDBJ databases">
        <authorList>
            <consortium name="Genoscope - CEA"/>
            <person name="William W."/>
        </authorList>
    </citation>
    <scope>NUCLEOTIDE SEQUENCE</scope>
</reference>
<dbReference type="Pfam" id="PF04515">
    <property type="entry name" value="Choline_transpo"/>
    <property type="match status" value="1"/>
</dbReference>
<dbReference type="PANTHER" id="PTHR12385">
    <property type="entry name" value="CHOLINE TRANSPORTER-LIKE (SLC FAMILY 44)"/>
    <property type="match status" value="1"/>
</dbReference>
<organism evidence="8 9">
    <name type="scientific">Paramecium sonneborni</name>
    <dbReference type="NCBI Taxonomy" id="65129"/>
    <lineage>
        <taxon>Eukaryota</taxon>
        <taxon>Sar</taxon>
        <taxon>Alveolata</taxon>
        <taxon>Ciliophora</taxon>
        <taxon>Intramacronucleata</taxon>
        <taxon>Oligohymenophorea</taxon>
        <taxon>Peniculida</taxon>
        <taxon>Parameciidae</taxon>
        <taxon>Paramecium</taxon>
    </lineage>
</organism>
<feature type="transmembrane region" description="Helical" evidence="7">
    <location>
        <begin position="553"/>
        <end position="574"/>
    </location>
</feature>
<keyword evidence="9" id="KW-1185">Reference proteome</keyword>
<feature type="transmembrane region" description="Helical" evidence="7">
    <location>
        <begin position="365"/>
        <end position="388"/>
    </location>
</feature>
<dbReference type="GO" id="GO:0005886">
    <property type="term" value="C:plasma membrane"/>
    <property type="evidence" value="ECO:0007669"/>
    <property type="project" value="UniProtKB-SubCell"/>
</dbReference>
<keyword evidence="5 7" id="KW-0472">Membrane</keyword>
<sequence length="618" mass="69784">MQLQDGNNLMLNLSNGPIDNSRRSCTNVFCAFLYAGILLSVFGIGLYMNQTGNVQLIDRGYDPDHRPCGIGALLDYPFIYFTTLNSDFLWKTVCVQECPSVQVAKHKHLQFNSPTSTTVPATTTAPTSTTQNSQLKCAVNSVVTSCNSATLYNTVKFDQRVCIPTDPQQYKIVQEALKMGFLHQLISDIEGAKYTLFIFILLGTCFTLAFTYLLKWCSKTVIWFIIFIIVVLSIFFGYYSYLQYRAASSYTISLSPTGYLLQSIIWWCLGLGTIILTICFYKRINLAIAIIKSASDFVSKNGSIVIVPIFSTFATLILTITFIYIAFLICSTGTSGNKPQQWPFGQLKYTFIEYFSGFYLLFTTFWTYALVIGINSFIIAGSVCVWYWQQGKSGQEHVQPLNSSWKRCFVYHIGSIVLGALLLGLVSIFRSFFEYLYRNAEYMRNTDGCQFCFKCCACCIWCFERFLQYLNQNIYVQINMTGDGFFHAAKKALDIMSNNPSIVMQVVGLGDLINNIARIMITLTISMFFCRSISELPQLLFGGIVINPYNPTLLLAIIIFVIATVFTNIFGVAIESILHLYCIDQEIARAKQSSDDAEMCPAALREFLNDKVFTQQQK</sequence>
<evidence type="ECO:0000256" key="1">
    <source>
        <dbReference type="ARBA" id="ARBA00004141"/>
    </source>
</evidence>
<gene>
    <name evidence="8" type="ORF">PSON_ATCC_30995.1.T1390157</name>
</gene>
<keyword evidence="3 7" id="KW-0812">Transmembrane</keyword>
<feature type="transmembrane region" description="Helical" evidence="7">
    <location>
        <begin position="221"/>
        <end position="239"/>
    </location>
</feature>
<dbReference type="EMBL" id="CAJJDN010000139">
    <property type="protein sequence ID" value="CAD8122644.1"/>
    <property type="molecule type" value="Genomic_DNA"/>
</dbReference>
<dbReference type="Proteomes" id="UP000692954">
    <property type="component" value="Unassembled WGS sequence"/>
</dbReference>